<sequence>MRPVLNTCAPSCALTYSSGNVGPNCCLALAASGGDGRRRSCAWMTLSRRYHSLGDRYALERVCTRLPPESDCHASWNASSTCVPTHTASITSHAGAPSSACPSRVYHCGASALSGGDRLGTSCRSKETKPRCASGGAASPSFSGFLASSCTVTSSEEAVRLALWNAKTWSHSPACVAARVRTAWAPMQSCAYSGCGCLSPPS</sequence>
<reference evidence="1" key="2">
    <citation type="submission" date="2018-03" db="EMBL/GenBank/DDBJ databases">
        <title>The Triticum urartu genome reveals the dynamic nature of wheat genome evolution.</title>
        <authorList>
            <person name="Ling H."/>
            <person name="Ma B."/>
            <person name="Shi X."/>
            <person name="Liu H."/>
            <person name="Dong L."/>
            <person name="Sun H."/>
            <person name="Cao Y."/>
            <person name="Gao Q."/>
            <person name="Zheng S."/>
            <person name="Li Y."/>
            <person name="Yu Y."/>
            <person name="Du H."/>
            <person name="Qi M."/>
            <person name="Li Y."/>
            <person name="Yu H."/>
            <person name="Cui Y."/>
            <person name="Wang N."/>
            <person name="Chen C."/>
            <person name="Wu H."/>
            <person name="Zhao Y."/>
            <person name="Zhang J."/>
            <person name="Li Y."/>
            <person name="Zhou W."/>
            <person name="Zhang B."/>
            <person name="Hu W."/>
            <person name="Eijk M."/>
            <person name="Tang J."/>
            <person name="Witsenboer H."/>
            <person name="Zhao S."/>
            <person name="Li Z."/>
            <person name="Zhang A."/>
            <person name="Wang D."/>
            <person name="Liang C."/>
        </authorList>
    </citation>
    <scope>NUCLEOTIDE SEQUENCE [LARGE SCALE GENOMIC DNA]</scope>
    <source>
        <strain evidence="1">cv. G1812</strain>
    </source>
</reference>
<gene>
    <name evidence="1" type="primary">LOC125550184</name>
</gene>
<dbReference type="Proteomes" id="UP000015106">
    <property type="component" value="Chromosome 4"/>
</dbReference>
<keyword evidence="2" id="KW-1185">Reference proteome</keyword>
<evidence type="ECO:0000313" key="2">
    <source>
        <dbReference type="Proteomes" id="UP000015106"/>
    </source>
</evidence>
<reference evidence="2" key="1">
    <citation type="journal article" date="2013" name="Nature">
        <title>Draft genome of the wheat A-genome progenitor Triticum urartu.</title>
        <authorList>
            <person name="Ling H.Q."/>
            <person name="Zhao S."/>
            <person name="Liu D."/>
            <person name="Wang J."/>
            <person name="Sun H."/>
            <person name="Zhang C."/>
            <person name="Fan H."/>
            <person name="Li D."/>
            <person name="Dong L."/>
            <person name="Tao Y."/>
            <person name="Gao C."/>
            <person name="Wu H."/>
            <person name="Li Y."/>
            <person name="Cui Y."/>
            <person name="Guo X."/>
            <person name="Zheng S."/>
            <person name="Wang B."/>
            <person name="Yu K."/>
            <person name="Liang Q."/>
            <person name="Yang W."/>
            <person name="Lou X."/>
            <person name="Chen J."/>
            <person name="Feng M."/>
            <person name="Jian J."/>
            <person name="Zhang X."/>
            <person name="Luo G."/>
            <person name="Jiang Y."/>
            <person name="Liu J."/>
            <person name="Wang Z."/>
            <person name="Sha Y."/>
            <person name="Zhang B."/>
            <person name="Wu H."/>
            <person name="Tang D."/>
            <person name="Shen Q."/>
            <person name="Xue P."/>
            <person name="Zou S."/>
            <person name="Wang X."/>
            <person name="Liu X."/>
            <person name="Wang F."/>
            <person name="Yang Y."/>
            <person name="An X."/>
            <person name="Dong Z."/>
            <person name="Zhang K."/>
            <person name="Zhang X."/>
            <person name="Luo M.C."/>
            <person name="Dvorak J."/>
            <person name="Tong Y."/>
            <person name="Wang J."/>
            <person name="Yang H."/>
            <person name="Li Z."/>
            <person name="Wang D."/>
            <person name="Zhang A."/>
            <person name="Wang J."/>
        </authorList>
    </citation>
    <scope>NUCLEOTIDE SEQUENCE</scope>
    <source>
        <strain evidence="2">cv. G1812</strain>
    </source>
</reference>
<protein>
    <submittedName>
        <fullName evidence="1">Uncharacterized protein</fullName>
    </submittedName>
</protein>
<organism evidence="1 2">
    <name type="scientific">Triticum urartu</name>
    <name type="common">Red wild einkorn</name>
    <name type="synonym">Crithodium urartu</name>
    <dbReference type="NCBI Taxonomy" id="4572"/>
    <lineage>
        <taxon>Eukaryota</taxon>
        <taxon>Viridiplantae</taxon>
        <taxon>Streptophyta</taxon>
        <taxon>Embryophyta</taxon>
        <taxon>Tracheophyta</taxon>
        <taxon>Spermatophyta</taxon>
        <taxon>Magnoliopsida</taxon>
        <taxon>Liliopsida</taxon>
        <taxon>Poales</taxon>
        <taxon>Poaceae</taxon>
        <taxon>BOP clade</taxon>
        <taxon>Pooideae</taxon>
        <taxon>Triticodae</taxon>
        <taxon>Triticeae</taxon>
        <taxon>Triticinae</taxon>
        <taxon>Triticum</taxon>
    </lineage>
</organism>
<dbReference type="AlphaFoldDB" id="A0A8R7PZ01"/>
<dbReference type="Gramene" id="TuG1812G0400000160.01.T01">
    <property type="protein sequence ID" value="TuG1812G0400000160.01.T01.cds446412"/>
    <property type="gene ID" value="TuG1812G0400000160.01"/>
</dbReference>
<proteinExistence type="predicted"/>
<reference evidence="1" key="3">
    <citation type="submission" date="2022-06" db="UniProtKB">
        <authorList>
            <consortium name="EnsemblPlants"/>
        </authorList>
    </citation>
    <scope>IDENTIFICATION</scope>
</reference>
<dbReference type="EnsemblPlants" id="TuG1812G0400000160.01.T01">
    <property type="protein sequence ID" value="TuG1812G0400000160.01.T01.cds446412"/>
    <property type="gene ID" value="TuG1812G0400000160.01"/>
</dbReference>
<evidence type="ECO:0000313" key="1">
    <source>
        <dbReference type="EnsemblPlants" id="TuG1812G0400000160.01.T01.cds446412"/>
    </source>
</evidence>
<name>A0A8R7PZ01_TRIUA</name>
<accession>A0A8R7PZ01</accession>